<feature type="domain" description="Integrase catalytic" evidence="22">
    <location>
        <begin position="968"/>
        <end position="1149"/>
    </location>
</feature>
<evidence type="ECO:0000256" key="16">
    <source>
        <dbReference type="ARBA" id="ARBA00022932"/>
    </source>
</evidence>
<dbReference type="Proteomes" id="UP000284706">
    <property type="component" value="Unassembled WGS sequence"/>
</dbReference>
<dbReference type="AlphaFoldDB" id="A0A409WWQ0"/>
<dbReference type="GO" id="GO:0003887">
    <property type="term" value="F:DNA-directed DNA polymerase activity"/>
    <property type="evidence" value="ECO:0007669"/>
    <property type="project" value="UniProtKB-KW"/>
</dbReference>
<evidence type="ECO:0000256" key="6">
    <source>
        <dbReference type="ARBA" id="ARBA00022722"/>
    </source>
</evidence>
<evidence type="ECO:0000256" key="15">
    <source>
        <dbReference type="ARBA" id="ARBA00022918"/>
    </source>
</evidence>
<keyword evidence="3" id="KW-1188">Viral release from host cell</keyword>
<evidence type="ECO:0000256" key="12">
    <source>
        <dbReference type="ARBA" id="ARBA00022842"/>
    </source>
</evidence>
<sequence length="1198" mass="131483">MSEPMEMTSPAPRRIFVTPATEGRPHVTSPVAQPNFSNQTHTDGHFYSIGSSFQLRFRSTSPHSPAVSLPLLPRASDSPINSARTALRPASVHNIVSPSLRQNSFAQSVPMTRPPTVGTTPTVQGPAHAESHSAMNMPFRRTPAPHFRQSSRASTHHISYVSSAHPSPVPFLSGSGIAAPTARAPIPNFENQLFHSSHLQTPFSPQQGHNVLSSNQDVNDGPPQYTSPLASHAHTHIPSNFPTHSSLNTPSQSFSHLSLHSPVTALSQTASSPYVPQIPTASVHAQTHSYVPSRAPSLLSPAILPVASPMLFHAQPPNAPFNQNPPAVASPMIFHAQTPNSLHNPNLPNVNLLSPARNNVLLSPLNIPPFQIPNNALNGVQPLYVSSSTRPSLPSTKEIPKLTGKSDWGPWHTAVVNLITNQQVYNHISDGLDDGAAYDPLFLPTYPPVVHPNSTPQELNAFNDWWAQDGIAAHILLSRLADSVTNSIPAPNQRLGQRRSARDIYTVLRLIYGIGDYNSAMTLENKIRALTCGATSTSSTLSVPDYIASFRLHTNQMSAAGYPLPPRQLLQLFADGLPKGNSYSNLRDSIYISLNEPDNRLLPSLETAFDRARIIDDTIQRLRDRQQLPPRSARTSRQPNNSPNSTTKPTLPSTSRPTCDNCKGAHPTENCFQPGGAKEGKREEVLANKRPKVQAHVAEIPDNAGPSEMHDTEITDLSLHDPIAALSLARPASTESIDVDAYALSSISKLIDVSTPATVQKSIQQLNTALDSACTVHLIKDRQMFWTYNPYEATPVRTANCGIMETLARGEVRARMTIKCDNGKTINVRWRFPDCLHAPMIPFNLLSVGQLNDAGFSCNFGPEQTVITFPSEPRKIGPLSGQCFTATRIHRISFVDLQFIPPMTKPPSIEPISAFPAFPVVDLTPDLWHRRLGHPGQDVTRATLTKDSVDGVKWTGSFERSHCIPCIIGKKPQASFTSNKNRADKICDLIHIDTCGPFPVLTPHKERYYLAMLDDCSNSGNVALLVQKNGAFAAWKSTRAKWENISGNRVIAVRLDGAKELVEGDLGDHFTETGIIVQQTAPYAHQQNGKIERYIRTLSDTAQTLLADAGLPPSFWGYATQTAQYLRNRLPTKTLKGGITPYERLQNKKPDLSQLRVWGCRCYVHQPEEIRGKGAPRRFEATFIGYEEDRLGWLRCHI</sequence>
<evidence type="ECO:0000256" key="4">
    <source>
        <dbReference type="ARBA" id="ARBA00022670"/>
    </source>
</evidence>
<dbReference type="Pfam" id="PF13976">
    <property type="entry name" value="gag_pre-integrs"/>
    <property type="match status" value="1"/>
</dbReference>
<dbReference type="GO" id="GO:0005524">
    <property type="term" value="F:ATP binding"/>
    <property type="evidence" value="ECO:0007669"/>
    <property type="project" value="UniProtKB-KW"/>
</dbReference>
<evidence type="ECO:0000256" key="10">
    <source>
        <dbReference type="ARBA" id="ARBA00022801"/>
    </source>
</evidence>
<keyword evidence="9" id="KW-0255">Endonuclease</keyword>
<keyword evidence="6" id="KW-0540">Nuclease</keyword>
<dbReference type="PROSITE" id="PS50994">
    <property type="entry name" value="INTEGRASE"/>
    <property type="match status" value="1"/>
</dbReference>
<evidence type="ECO:0000256" key="8">
    <source>
        <dbReference type="ARBA" id="ARBA00022741"/>
    </source>
</evidence>
<gene>
    <name evidence="23" type="ORF">CVT26_007527</name>
</gene>
<feature type="region of interest" description="Disordered" evidence="21">
    <location>
        <begin position="620"/>
        <end position="661"/>
    </location>
</feature>
<keyword evidence="5" id="KW-0548">Nucleotidyltransferase</keyword>
<reference evidence="23 24" key="1">
    <citation type="journal article" date="2018" name="Evol. Lett.">
        <title>Horizontal gene cluster transfer increased hallucinogenic mushroom diversity.</title>
        <authorList>
            <person name="Reynolds H.T."/>
            <person name="Vijayakumar V."/>
            <person name="Gluck-Thaler E."/>
            <person name="Korotkin H.B."/>
            <person name="Matheny P.B."/>
            <person name="Slot J.C."/>
        </authorList>
    </citation>
    <scope>NUCLEOTIDE SEQUENCE [LARGE SCALE GENOMIC DNA]</scope>
    <source>
        <strain evidence="23 24">SRW20</strain>
    </source>
</reference>
<dbReference type="GO" id="GO:0003723">
    <property type="term" value="F:RNA binding"/>
    <property type="evidence" value="ECO:0007669"/>
    <property type="project" value="UniProtKB-KW"/>
</dbReference>
<dbReference type="InterPro" id="IPR012337">
    <property type="entry name" value="RNaseH-like_sf"/>
</dbReference>
<evidence type="ECO:0000256" key="18">
    <source>
        <dbReference type="ARBA" id="ARBA00023172"/>
    </source>
</evidence>
<evidence type="ECO:0000256" key="13">
    <source>
        <dbReference type="ARBA" id="ARBA00022884"/>
    </source>
</evidence>
<keyword evidence="24" id="KW-1185">Reference proteome</keyword>
<dbReference type="InterPro" id="IPR039537">
    <property type="entry name" value="Retrotran_Ty1/copia-like"/>
</dbReference>
<name>A0A409WWQ0_9AGAR</name>
<comment type="function">
    <text evidence="1">The aspartyl protease (PR) mediates the proteolytic cleavages of the Gag and Gag-Pol polyproteins after assembly of the VLP.</text>
</comment>
<keyword evidence="10" id="KW-0378">Hydrolase</keyword>
<feature type="region of interest" description="Disordered" evidence="21">
    <location>
        <begin position="199"/>
        <end position="232"/>
    </location>
</feature>
<dbReference type="InterPro" id="IPR025724">
    <property type="entry name" value="GAG-pre-integrase_dom"/>
</dbReference>
<keyword evidence="15" id="KW-0695">RNA-directed DNA polymerase</keyword>
<keyword evidence="17" id="KW-0917">Virion maturation</keyword>
<dbReference type="GO" id="GO:0015074">
    <property type="term" value="P:DNA integration"/>
    <property type="evidence" value="ECO:0007669"/>
    <property type="project" value="UniProtKB-KW"/>
</dbReference>
<keyword evidence="18" id="KW-0233">DNA recombination</keyword>
<organism evidence="23 24">
    <name type="scientific">Gymnopilus dilepis</name>
    <dbReference type="NCBI Taxonomy" id="231916"/>
    <lineage>
        <taxon>Eukaryota</taxon>
        <taxon>Fungi</taxon>
        <taxon>Dikarya</taxon>
        <taxon>Basidiomycota</taxon>
        <taxon>Agaricomycotina</taxon>
        <taxon>Agaricomycetes</taxon>
        <taxon>Agaricomycetidae</taxon>
        <taxon>Agaricales</taxon>
        <taxon>Agaricineae</taxon>
        <taxon>Hymenogastraceae</taxon>
        <taxon>Gymnopilus</taxon>
    </lineage>
</organism>
<keyword evidence="7" id="KW-0479">Metal-binding</keyword>
<dbReference type="GO" id="GO:0032196">
    <property type="term" value="P:transposition"/>
    <property type="evidence" value="ECO:0007669"/>
    <property type="project" value="UniProtKB-KW"/>
</dbReference>
<dbReference type="GO" id="GO:0008233">
    <property type="term" value="F:peptidase activity"/>
    <property type="evidence" value="ECO:0007669"/>
    <property type="project" value="UniProtKB-KW"/>
</dbReference>
<proteinExistence type="predicted"/>
<evidence type="ECO:0000256" key="21">
    <source>
        <dbReference type="SAM" id="MobiDB-lite"/>
    </source>
</evidence>
<keyword evidence="8" id="KW-0547">Nucleotide-binding</keyword>
<evidence type="ECO:0000256" key="9">
    <source>
        <dbReference type="ARBA" id="ARBA00022759"/>
    </source>
</evidence>
<evidence type="ECO:0000256" key="7">
    <source>
        <dbReference type="ARBA" id="ARBA00022723"/>
    </source>
</evidence>
<feature type="compositionally biased region" description="Polar residues" evidence="21">
    <location>
        <begin position="30"/>
        <end position="39"/>
    </location>
</feature>
<comment type="catalytic activity">
    <reaction evidence="19">
        <text>DNA(n) + a 2'-deoxyribonucleoside 5'-triphosphate = DNA(n+1) + diphosphate</text>
        <dbReference type="Rhea" id="RHEA:22508"/>
        <dbReference type="Rhea" id="RHEA-COMP:17339"/>
        <dbReference type="Rhea" id="RHEA-COMP:17340"/>
        <dbReference type="ChEBI" id="CHEBI:33019"/>
        <dbReference type="ChEBI" id="CHEBI:61560"/>
        <dbReference type="ChEBI" id="CHEBI:173112"/>
        <dbReference type="EC" id="2.7.7.49"/>
    </reaction>
</comment>
<dbReference type="InterPro" id="IPR001584">
    <property type="entry name" value="Integrase_cat-core"/>
</dbReference>
<evidence type="ECO:0000256" key="5">
    <source>
        <dbReference type="ARBA" id="ARBA00022695"/>
    </source>
</evidence>
<evidence type="ECO:0000256" key="3">
    <source>
        <dbReference type="ARBA" id="ARBA00022612"/>
    </source>
</evidence>
<accession>A0A409WWQ0</accession>
<comment type="catalytic activity">
    <reaction evidence="20">
        <text>DNA(n) + a 2'-deoxyribonucleoside 5'-triphosphate = DNA(n+1) + diphosphate</text>
        <dbReference type="Rhea" id="RHEA:22508"/>
        <dbReference type="Rhea" id="RHEA-COMP:17339"/>
        <dbReference type="Rhea" id="RHEA-COMP:17340"/>
        <dbReference type="ChEBI" id="CHEBI:33019"/>
        <dbReference type="ChEBI" id="CHEBI:61560"/>
        <dbReference type="ChEBI" id="CHEBI:173112"/>
        <dbReference type="EC" id="2.7.7.7"/>
    </reaction>
</comment>
<evidence type="ECO:0000256" key="11">
    <source>
        <dbReference type="ARBA" id="ARBA00022840"/>
    </source>
</evidence>
<evidence type="ECO:0000256" key="2">
    <source>
        <dbReference type="ARBA" id="ARBA00022578"/>
    </source>
</evidence>
<dbReference type="SUPFAM" id="SSF53098">
    <property type="entry name" value="Ribonuclease H-like"/>
    <property type="match status" value="1"/>
</dbReference>
<keyword evidence="12" id="KW-0460">Magnesium</keyword>
<evidence type="ECO:0000256" key="17">
    <source>
        <dbReference type="ARBA" id="ARBA00023113"/>
    </source>
</evidence>
<keyword evidence="16" id="KW-0808">Transferase</keyword>
<dbReference type="Pfam" id="PF22936">
    <property type="entry name" value="Pol_BBD"/>
    <property type="match status" value="1"/>
</dbReference>
<dbReference type="Gene3D" id="3.30.420.10">
    <property type="entry name" value="Ribonuclease H-like superfamily/Ribonuclease H"/>
    <property type="match status" value="1"/>
</dbReference>
<keyword evidence="4" id="KW-0645">Protease</keyword>
<feature type="compositionally biased region" description="Polar residues" evidence="21">
    <location>
        <begin position="633"/>
        <end position="658"/>
    </location>
</feature>
<keyword evidence="11" id="KW-0067">ATP-binding</keyword>
<dbReference type="PANTHER" id="PTHR42648">
    <property type="entry name" value="TRANSPOSASE, PUTATIVE-RELATED"/>
    <property type="match status" value="1"/>
</dbReference>
<feature type="compositionally biased region" description="Polar residues" evidence="21">
    <location>
        <begin position="199"/>
        <end position="229"/>
    </location>
</feature>
<keyword evidence="2" id="KW-0815">Transposition</keyword>
<dbReference type="InterPro" id="IPR036397">
    <property type="entry name" value="RNaseH_sf"/>
</dbReference>
<evidence type="ECO:0000256" key="1">
    <source>
        <dbReference type="ARBA" id="ARBA00002180"/>
    </source>
</evidence>
<keyword evidence="13" id="KW-0694">RNA-binding</keyword>
<keyword evidence="14" id="KW-0229">DNA integration</keyword>
<evidence type="ECO:0000256" key="20">
    <source>
        <dbReference type="ARBA" id="ARBA00049244"/>
    </source>
</evidence>
<dbReference type="STRING" id="231916.A0A409WWQ0"/>
<evidence type="ECO:0000313" key="23">
    <source>
        <dbReference type="EMBL" id="PPQ82886.1"/>
    </source>
</evidence>
<protein>
    <recommendedName>
        <fullName evidence="22">Integrase catalytic domain-containing protein</fullName>
    </recommendedName>
</protein>
<dbReference type="EMBL" id="NHYE01004693">
    <property type="protein sequence ID" value="PPQ82886.1"/>
    <property type="molecule type" value="Genomic_DNA"/>
</dbReference>
<dbReference type="InterPro" id="IPR054722">
    <property type="entry name" value="PolX-like_BBD"/>
</dbReference>
<dbReference type="GO" id="GO:0003964">
    <property type="term" value="F:RNA-directed DNA polymerase activity"/>
    <property type="evidence" value="ECO:0007669"/>
    <property type="project" value="UniProtKB-KW"/>
</dbReference>
<dbReference type="InParanoid" id="A0A409WWQ0"/>
<dbReference type="OrthoDB" id="3025757at2759"/>
<comment type="caution">
    <text evidence="23">The sequence shown here is derived from an EMBL/GenBank/DDBJ whole genome shotgun (WGS) entry which is preliminary data.</text>
</comment>
<evidence type="ECO:0000256" key="14">
    <source>
        <dbReference type="ARBA" id="ARBA00022908"/>
    </source>
</evidence>
<dbReference type="GO" id="GO:0006310">
    <property type="term" value="P:DNA recombination"/>
    <property type="evidence" value="ECO:0007669"/>
    <property type="project" value="UniProtKB-KW"/>
</dbReference>
<feature type="region of interest" description="Disordered" evidence="21">
    <location>
        <begin position="1"/>
        <end position="39"/>
    </location>
</feature>
<dbReference type="GO" id="GO:0046872">
    <property type="term" value="F:metal ion binding"/>
    <property type="evidence" value="ECO:0007669"/>
    <property type="project" value="UniProtKB-KW"/>
</dbReference>
<dbReference type="GO" id="GO:0004519">
    <property type="term" value="F:endonuclease activity"/>
    <property type="evidence" value="ECO:0007669"/>
    <property type="project" value="UniProtKB-KW"/>
</dbReference>
<evidence type="ECO:0000313" key="24">
    <source>
        <dbReference type="Proteomes" id="UP000284706"/>
    </source>
</evidence>
<keyword evidence="16" id="KW-0239">DNA-directed DNA polymerase</keyword>
<evidence type="ECO:0000259" key="22">
    <source>
        <dbReference type="PROSITE" id="PS50994"/>
    </source>
</evidence>
<dbReference type="GO" id="GO:0006508">
    <property type="term" value="P:proteolysis"/>
    <property type="evidence" value="ECO:0007669"/>
    <property type="project" value="UniProtKB-KW"/>
</dbReference>
<evidence type="ECO:0000256" key="19">
    <source>
        <dbReference type="ARBA" id="ARBA00048173"/>
    </source>
</evidence>
<dbReference type="PANTHER" id="PTHR42648:SF11">
    <property type="entry name" value="TRANSPOSON TY4-P GAG-POL POLYPROTEIN"/>
    <property type="match status" value="1"/>
</dbReference>
<dbReference type="GO" id="GO:0005634">
    <property type="term" value="C:nucleus"/>
    <property type="evidence" value="ECO:0007669"/>
    <property type="project" value="UniProtKB-ARBA"/>
</dbReference>